<name>A0A540R7A0_9CORY</name>
<evidence type="ECO:0000313" key="2">
    <source>
        <dbReference type="Proteomes" id="UP000318080"/>
    </source>
</evidence>
<comment type="caution">
    <text evidence="1">The sequence shown here is derived from an EMBL/GenBank/DDBJ whole genome shotgun (WGS) entry which is preliminary data.</text>
</comment>
<dbReference type="EMBL" id="VHIR01000007">
    <property type="protein sequence ID" value="TQE43582.1"/>
    <property type="molecule type" value="Genomic_DNA"/>
</dbReference>
<evidence type="ECO:0000313" key="1">
    <source>
        <dbReference type="EMBL" id="TQE43582.1"/>
    </source>
</evidence>
<proteinExistence type="predicted"/>
<protein>
    <recommendedName>
        <fullName evidence="3">Terminase</fullName>
    </recommendedName>
</protein>
<keyword evidence="2" id="KW-1185">Reference proteome</keyword>
<dbReference type="AlphaFoldDB" id="A0A540R7A0"/>
<sequence length="303" mass="33892">MEFARWCGLTLYPWQEDLLRDMCRTDEKGRWAAREVVTVVARQNGKGEVLVARELAGIYLFEEKTILHTAHFMDTAIDAQKRLWEVIESNPDLLYGWEDEGLGIPRMGKTNGKENITFPNDATVLFRTRTAKTGRGLSVDTLILDECFDLPNEIFAALGKLIRARESAQIIFISSPVNRSEHAHGAVFSAKRWAAIDGAKRTLFKEWSPAEGDDPFLQETWARCNPSLVDEGPGAQLVDIESDAESAKNSEVLRKVFMVETLAAGDWYRAIMTGPILCRCCRLTGGPPVRLSVMSRSARLSSP</sequence>
<organism evidence="1 2">
    <name type="scientific">Corynebacterium phoceense</name>
    <dbReference type="NCBI Taxonomy" id="1686286"/>
    <lineage>
        <taxon>Bacteria</taxon>
        <taxon>Bacillati</taxon>
        <taxon>Actinomycetota</taxon>
        <taxon>Actinomycetes</taxon>
        <taxon>Mycobacteriales</taxon>
        <taxon>Corynebacteriaceae</taxon>
        <taxon>Corynebacterium</taxon>
    </lineage>
</organism>
<dbReference type="RefSeq" id="WP_141628845.1">
    <property type="nucleotide sequence ID" value="NZ_VHIR01000007.1"/>
</dbReference>
<dbReference type="STRING" id="1686286.GCA_900092335_02621"/>
<reference evidence="1 2" key="1">
    <citation type="submission" date="2019-06" db="EMBL/GenBank/DDBJ databases">
        <title>Draft genome of C. phoceense Strain 272.</title>
        <authorList>
            <person name="Pacheco L.G.C."/>
            <person name="Barberis C.M."/>
            <person name="Almuzara M.N."/>
            <person name="Traglia G.M."/>
            <person name="Santos C.S."/>
            <person name="Rocha D.J.P.G."/>
            <person name="Aguiar E.R.G.R."/>
            <person name="Vay C.A."/>
        </authorList>
    </citation>
    <scope>NUCLEOTIDE SEQUENCE [LARGE SCALE GENOMIC DNA]</scope>
    <source>
        <strain evidence="1 2">272</strain>
    </source>
</reference>
<dbReference type="InterPro" id="IPR027417">
    <property type="entry name" value="P-loop_NTPase"/>
</dbReference>
<dbReference type="Proteomes" id="UP000318080">
    <property type="component" value="Unassembled WGS sequence"/>
</dbReference>
<gene>
    <name evidence="1" type="ORF">EJK80_06120</name>
</gene>
<accession>A0A540R7A0</accession>
<dbReference type="Gene3D" id="3.40.50.300">
    <property type="entry name" value="P-loop containing nucleotide triphosphate hydrolases"/>
    <property type="match status" value="1"/>
</dbReference>
<evidence type="ECO:0008006" key="3">
    <source>
        <dbReference type="Google" id="ProtNLM"/>
    </source>
</evidence>